<dbReference type="OrthoDB" id="1613918at2759"/>
<dbReference type="RefSeq" id="XP_016475564.1">
    <property type="nucleotide sequence ID" value="XM_016620078.2"/>
</dbReference>
<reference evidence="2" key="2">
    <citation type="submission" date="2025-08" db="UniProtKB">
        <authorList>
            <consortium name="RefSeq"/>
        </authorList>
    </citation>
    <scope>IDENTIFICATION</scope>
    <source>
        <tissue evidence="2">Leaf</tissue>
    </source>
</reference>
<organism evidence="1 2">
    <name type="scientific">Nicotiana tabacum</name>
    <name type="common">Common tobacco</name>
    <dbReference type="NCBI Taxonomy" id="4097"/>
    <lineage>
        <taxon>Eukaryota</taxon>
        <taxon>Viridiplantae</taxon>
        <taxon>Streptophyta</taxon>
        <taxon>Embryophyta</taxon>
        <taxon>Tracheophyta</taxon>
        <taxon>Spermatophyta</taxon>
        <taxon>Magnoliopsida</taxon>
        <taxon>eudicotyledons</taxon>
        <taxon>Gunneridae</taxon>
        <taxon>Pentapetalae</taxon>
        <taxon>asterids</taxon>
        <taxon>lamiids</taxon>
        <taxon>Solanales</taxon>
        <taxon>Solanaceae</taxon>
        <taxon>Nicotianoideae</taxon>
        <taxon>Nicotianeae</taxon>
        <taxon>Nicotiana</taxon>
    </lineage>
</organism>
<dbReference type="STRING" id="4097.A0A1S4AG20"/>
<accession>A0A1S4AG20</accession>
<keyword evidence="1" id="KW-1185">Reference proteome</keyword>
<name>A0A1S4AG20_TOBAC</name>
<sequence>MKWEMEVYEIEAVLEKIWDLHDKLSDAIHSVSRAHFLNSVKSRCKSDENFYNHRSKRKPDLISDENPNNGDQVKAGYVFVKEFRVDDDDNAVHEAKSLNAIRTALEHLEDQLEFFHTLQNQQRAERDAALARLEQSRIILAMRLAEHQGKNYKFIEEAQSLVGDVCNASQFVSPENLYGPTSRPPGENFMVQKGKRSNALFNILFSSFNFIRKSLRVDQVGGILGNAALVAISMLALMHLQQAGSKEKYLLDLPLGQDVGYNRNMRKISQLEGSSSGLNLDVLSARG</sequence>
<dbReference type="InterPro" id="IPR038939">
    <property type="entry name" value="PDV1/PDV2"/>
</dbReference>
<dbReference type="AlphaFoldDB" id="A0A1S4AG20"/>
<reference evidence="1" key="1">
    <citation type="journal article" date="2014" name="Nat. Commun.">
        <title>The tobacco genome sequence and its comparison with those of tomato and potato.</title>
        <authorList>
            <person name="Sierro N."/>
            <person name="Battey J.N."/>
            <person name="Ouadi S."/>
            <person name="Bakaher N."/>
            <person name="Bovet L."/>
            <person name="Willig A."/>
            <person name="Goepfert S."/>
            <person name="Peitsch M.C."/>
            <person name="Ivanov N.V."/>
        </authorList>
    </citation>
    <scope>NUCLEOTIDE SEQUENCE [LARGE SCALE GENOMIC DNA]</scope>
</reference>
<dbReference type="PANTHER" id="PTHR33600">
    <property type="entry name" value="PLASTID DIVISION PROTEIN PDV2"/>
    <property type="match status" value="1"/>
</dbReference>
<proteinExistence type="predicted"/>
<dbReference type="KEGG" id="nta:107797207"/>
<dbReference type="Proteomes" id="UP000790787">
    <property type="component" value="Chromosome 4"/>
</dbReference>
<evidence type="ECO:0000313" key="2">
    <source>
        <dbReference type="RefSeq" id="XP_016475564.1"/>
    </source>
</evidence>
<dbReference type="GO" id="GO:0010020">
    <property type="term" value="P:chloroplast fission"/>
    <property type="evidence" value="ECO:0007669"/>
    <property type="project" value="InterPro"/>
</dbReference>
<evidence type="ECO:0000313" key="1">
    <source>
        <dbReference type="Proteomes" id="UP000790787"/>
    </source>
</evidence>
<gene>
    <name evidence="2" type="primary">LOC107797207</name>
</gene>
<dbReference type="OMA" id="SEHHHLQ"/>
<dbReference type="RefSeq" id="XP_016475564.1">
    <property type="nucleotide sequence ID" value="XM_016620078.1"/>
</dbReference>
<protein>
    <submittedName>
        <fullName evidence="2">Plastid division protein PDV1</fullName>
    </submittedName>
</protein>
<dbReference type="PANTHER" id="PTHR33600:SF4">
    <property type="entry name" value="PLASTID DIVISION PROTEIN PDV1"/>
    <property type="match status" value="1"/>
</dbReference>
<dbReference type="PaxDb" id="4097-A0A1S4AG20"/>
<dbReference type="GeneID" id="107797207"/>